<evidence type="ECO:0000259" key="11">
    <source>
        <dbReference type="PROSITE" id="PS50850"/>
    </source>
</evidence>
<feature type="transmembrane region" description="Helical" evidence="10">
    <location>
        <begin position="417"/>
        <end position="442"/>
    </location>
</feature>
<comment type="similarity">
    <text evidence="2">Belongs to the major facilitator superfamily. Metabolite:H+ Symporter (MHS) family (TC 2.A.1.6) family.</text>
</comment>
<feature type="transmembrane region" description="Helical" evidence="10">
    <location>
        <begin position="275"/>
        <end position="292"/>
    </location>
</feature>
<dbReference type="SUPFAM" id="SSF103473">
    <property type="entry name" value="MFS general substrate transporter"/>
    <property type="match status" value="1"/>
</dbReference>
<feature type="transmembrane region" description="Helical" evidence="10">
    <location>
        <begin position="485"/>
        <end position="503"/>
    </location>
</feature>
<keyword evidence="7 10" id="KW-1133">Transmembrane helix</keyword>
<dbReference type="InterPro" id="IPR036259">
    <property type="entry name" value="MFS_trans_sf"/>
</dbReference>
<dbReference type="PROSITE" id="PS00216">
    <property type="entry name" value="SUGAR_TRANSPORT_1"/>
    <property type="match status" value="2"/>
</dbReference>
<feature type="transmembrane region" description="Helical" evidence="10">
    <location>
        <begin position="176"/>
        <end position="197"/>
    </location>
</feature>
<proteinExistence type="inferred from homology"/>
<dbReference type="InterPro" id="IPR005829">
    <property type="entry name" value="Sugar_transporter_CS"/>
</dbReference>
<dbReference type="HOGENOM" id="CLU_001265_39_0_11"/>
<feature type="domain" description="Major facilitator superfamily (MFS) profile" evidence="11">
    <location>
        <begin position="100"/>
        <end position="507"/>
    </location>
</feature>
<evidence type="ECO:0000256" key="7">
    <source>
        <dbReference type="ARBA" id="ARBA00022989"/>
    </source>
</evidence>
<dbReference type="EMBL" id="CP000431">
    <property type="protein sequence ID" value="ABG92137.1"/>
    <property type="molecule type" value="Genomic_DNA"/>
</dbReference>
<reference evidence="13" key="1">
    <citation type="journal article" date="2006" name="Proc. Natl. Acad. Sci. U.S.A.">
        <title>The complete genome of Rhodococcus sp. RHA1 provides insights into a catabolic powerhouse.</title>
        <authorList>
            <person name="McLeod M.P."/>
            <person name="Warren R.L."/>
            <person name="Hsiao W.W.L."/>
            <person name="Araki N."/>
            <person name="Myhre M."/>
            <person name="Fernandes C."/>
            <person name="Miyazawa D."/>
            <person name="Wong W."/>
            <person name="Lillquist A.L."/>
            <person name="Wang D."/>
            <person name="Dosanjh M."/>
            <person name="Hara H."/>
            <person name="Petrescu A."/>
            <person name="Morin R.D."/>
            <person name="Yang G."/>
            <person name="Stott J.M."/>
            <person name="Schein J.E."/>
            <person name="Shin H."/>
            <person name="Smailus D."/>
            <person name="Siddiqui A.S."/>
            <person name="Marra M.A."/>
            <person name="Jones S.J.M."/>
            <person name="Holt R."/>
            <person name="Brinkman F.S.L."/>
            <person name="Miyauchi K."/>
            <person name="Fukuda M."/>
            <person name="Davies J.E."/>
            <person name="Mohn W.W."/>
            <person name="Eltis L.D."/>
        </authorList>
    </citation>
    <scope>NUCLEOTIDE SEQUENCE [LARGE SCALE GENOMIC DNA]</scope>
    <source>
        <strain evidence="13">RHA1</strain>
    </source>
</reference>
<dbReference type="Pfam" id="PF07690">
    <property type="entry name" value="MFS_1"/>
    <property type="match status" value="1"/>
</dbReference>
<dbReference type="PROSITE" id="PS00217">
    <property type="entry name" value="SUGAR_TRANSPORT_2"/>
    <property type="match status" value="1"/>
</dbReference>
<feature type="compositionally biased region" description="Polar residues" evidence="9">
    <location>
        <begin position="55"/>
        <end position="70"/>
    </location>
</feature>
<feature type="transmembrane region" description="Helical" evidence="10">
    <location>
        <begin position="357"/>
        <end position="381"/>
    </location>
</feature>
<organism evidence="12 13">
    <name type="scientific">Rhodococcus jostii (strain RHA1)</name>
    <dbReference type="NCBI Taxonomy" id="101510"/>
    <lineage>
        <taxon>Bacteria</taxon>
        <taxon>Bacillati</taxon>
        <taxon>Actinomycetota</taxon>
        <taxon>Actinomycetes</taxon>
        <taxon>Mycobacteriales</taxon>
        <taxon>Nocardiaceae</taxon>
        <taxon>Rhodococcus</taxon>
    </lineage>
</organism>
<dbReference type="eggNOG" id="COG0477">
    <property type="taxonomic scope" value="Bacteria"/>
</dbReference>
<comment type="subcellular location">
    <subcellularLocation>
        <location evidence="1">Cell membrane</location>
        <topology evidence="1">Multi-pass membrane protein</topology>
    </subcellularLocation>
</comment>
<dbReference type="Proteomes" id="UP000008710">
    <property type="component" value="Chromosome"/>
</dbReference>
<feature type="transmembrane region" description="Helical" evidence="10">
    <location>
        <begin position="328"/>
        <end position="345"/>
    </location>
</feature>
<evidence type="ECO:0000256" key="9">
    <source>
        <dbReference type="SAM" id="MobiDB-lite"/>
    </source>
</evidence>
<evidence type="ECO:0000256" key="3">
    <source>
        <dbReference type="ARBA" id="ARBA00022448"/>
    </source>
</evidence>
<name>Q0SJZ9_RHOJR</name>
<dbReference type="PANTHER" id="PTHR43528">
    <property type="entry name" value="ALPHA-KETOGLUTARATE PERMEASE"/>
    <property type="match status" value="1"/>
</dbReference>
<dbReference type="PANTHER" id="PTHR43528:SF1">
    <property type="entry name" value="ALPHA-KETOGLUTARATE PERMEASE"/>
    <property type="match status" value="1"/>
</dbReference>
<evidence type="ECO:0000256" key="2">
    <source>
        <dbReference type="ARBA" id="ARBA00008240"/>
    </source>
</evidence>
<feature type="transmembrane region" description="Helical" evidence="10">
    <location>
        <begin position="240"/>
        <end position="263"/>
    </location>
</feature>
<keyword evidence="6" id="KW-0769">Symport</keyword>
<evidence type="ECO:0000313" key="12">
    <source>
        <dbReference type="EMBL" id="ABG92137.1"/>
    </source>
</evidence>
<dbReference type="InterPro" id="IPR051084">
    <property type="entry name" value="H+-coupled_symporters"/>
</dbReference>
<dbReference type="InterPro" id="IPR011701">
    <property type="entry name" value="MFS"/>
</dbReference>
<accession>Q0SJZ9</accession>
<dbReference type="InterPro" id="IPR020846">
    <property type="entry name" value="MFS_dom"/>
</dbReference>
<evidence type="ECO:0000256" key="1">
    <source>
        <dbReference type="ARBA" id="ARBA00004651"/>
    </source>
</evidence>
<dbReference type="KEGG" id="rha:RHA1_ro00301"/>
<keyword evidence="3" id="KW-0813">Transport</keyword>
<evidence type="ECO:0000313" key="13">
    <source>
        <dbReference type="Proteomes" id="UP000008710"/>
    </source>
</evidence>
<keyword evidence="4" id="KW-1003">Cell membrane</keyword>
<gene>
    <name evidence="12" type="ordered locus">RHA1_ro00301</name>
</gene>
<dbReference type="GO" id="GO:0005886">
    <property type="term" value="C:plasma membrane"/>
    <property type="evidence" value="ECO:0007669"/>
    <property type="project" value="UniProtKB-SubCell"/>
</dbReference>
<dbReference type="PROSITE" id="PS50850">
    <property type="entry name" value="MFS"/>
    <property type="match status" value="1"/>
</dbReference>
<dbReference type="AlphaFoldDB" id="Q0SJZ9"/>
<feature type="transmembrane region" description="Helical" evidence="10">
    <location>
        <begin position="454"/>
        <end position="473"/>
    </location>
</feature>
<dbReference type="Gene3D" id="1.20.1250.20">
    <property type="entry name" value="MFS general substrate transporter like domains"/>
    <property type="match status" value="2"/>
</dbReference>
<feature type="transmembrane region" description="Helical" evidence="10">
    <location>
        <begin position="141"/>
        <end position="164"/>
    </location>
</feature>
<feature type="transmembrane region" description="Helical" evidence="10">
    <location>
        <begin position="101"/>
        <end position="121"/>
    </location>
</feature>
<evidence type="ECO:0000256" key="8">
    <source>
        <dbReference type="ARBA" id="ARBA00023136"/>
    </source>
</evidence>
<feature type="region of interest" description="Disordered" evidence="9">
    <location>
        <begin position="51"/>
        <end position="70"/>
    </location>
</feature>
<sequence>MTECDPKHDTHFPTHCADMQHTRYRLHCLRPCDGLAPIADFPDAMVESRVRGQAPPTNGTPSGHRQPLPSTITSNAFTERRFAMKIETSDKAAISNPRRQLIAGTVGHSVEFFDFLAYSYLAVYFASSFFPSSESGLVPLLSAFGVFAVGFLARPLAGLFIGLFADRYGRRRALSLTISLMAGGSLLVAICPTYSQIGVAAPIILTVARILQGLSAGGEYTTAGAFIVESAPAGRRGFYSSFMFVASGIGKLTCLAFITLFVALIGEDAMRDYGWRIPFAVGALAAIVAWYIRRGTQETLETTASDEGAAPVSRNPLNALQRYPRQSLIVFAIATGMGVGQYFWATYLTTYFQIQNGASATTAMTVGIITLILYTLAQPVAGLISDRYGRKPCMYAFGVGTVIVTPFLLSITSSNFSVLICIQLVGLLLLSLCTSITSAVMVENFPPHVRVSGLGFPYSLSVAIFGGTVPLVATSLANAGYSQYFPWYIVATAIITLLGAIAVPETFRSDISGEDS</sequence>
<keyword evidence="5 10" id="KW-0812">Transmembrane</keyword>
<feature type="transmembrane region" description="Helical" evidence="10">
    <location>
        <begin position="393"/>
        <end position="411"/>
    </location>
</feature>
<keyword evidence="8 10" id="KW-0472">Membrane</keyword>
<evidence type="ECO:0000256" key="5">
    <source>
        <dbReference type="ARBA" id="ARBA00022692"/>
    </source>
</evidence>
<evidence type="ECO:0000256" key="4">
    <source>
        <dbReference type="ARBA" id="ARBA00022475"/>
    </source>
</evidence>
<evidence type="ECO:0000256" key="10">
    <source>
        <dbReference type="SAM" id="Phobius"/>
    </source>
</evidence>
<evidence type="ECO:0000256" key="6">
    <source>
        <dbReference type="ARBA" id="ARBA00022847"/>
    </source>
</evidence>
<dbReference type="GO" id="GO:0015293">
    <property type="term" value="F:symporter activity"/>
    <property type="evidence" value="ECO:0007669"/>
    <property type="project" value="UniProtKB-KW"/>
</dbReference>
<protein>
    <submittedName>
        <fullName evidence="12">Metabolite transporter, MFS superfamily protein</fullName>
    </submittedName>
</protein>